<accession>A0ABS3HVU6</accession>
<reference evidence="1 2" key="1">
    <citation type="submission" date="2021-03" db="EMBL/GenBank/DDBJ databases">
        <title>Enterococcal diversity collection.</title>
        <authorList>
            <person name="Gilmore M.S."/>
            <person name="Schwartzman J."/>
            <person name="Van Tyne D."/>
            <person name="Martin M."/>
            <person name="Earl A.M."/>
            <person name="Manson A.L."/>
            <person name="Straub T."/>
            <person name="Salamzade R."/>
            <person name="Saavedra J."/>
            <person name="Lebreton F."/>
            <person name="Prichula J."/>
            <person name="Schaufler K."/>
            <person name="Gaca A."/>
            <person name="Sgardioli B."/>
            <person name="Wagenaar J."/>
            <person name="Strong T."/>
        </authorList>
    </citation>
    <scope>NUCLEOTIDE SEQUENCE [LARGE SCALE GENOMIC DNA]</scope>
    <source>
        <strain evidence="1 2">DIV0080</strain>
    </source>
</reference>
<sequence>MSDLITEKIIFGSFDSGDFELFMIERDCPTPSEKEVTLSIPYAQGTHDFSALLGERVFENRTNRYVLRLYNKSYDERKIVENKVKDLLLSQNYNQLLDTHDPDGFWWGKCSKVSCDDDNEYNKLTVTIEFDCYPYFMSQFNYFTDLWDSFNFDYDVACYSAYNVTNHKDIIFINSGSTALSPVIYASSEMKLKIDKQIYPLKHGKNQNYFIKIKKGQTKVSLMGTGKVIFFMRTELMR</sequence>
<proteinExistence type="predicted"/>
<evidence type="ECO:0008006" key="3">
    <source>
        <dbReference type="Google" id="ProtNLM"/>
    </source>
</evidence>
<dbReference type="Proteomes" id="UP000664857">
    <property type="component" value="Unassembled WGS sequence"/>
</dbReference>
<gene>
    <name evidence="1" type="ORF">DOK76_12415</name>
</gene>
<dbReference type="RefSeq" id="WP_206968243.1">
    <property type="nucleotide sequence ID" value="NZ_JAFLVX010000038.1"/>
</dbReference>
<evidence type="ECO:0000313" key="2">
    <source>
        <dbReference type="Proteomes" id="UP000664857"/>
    </source>
</evidence>
<dbReference type="Gene3D" id="2.40.30.200">
    <property type="match status" value="1"/>
</dbReference>
<keyword evidence="2" id="KW-1185">Reference proteome</keyword>
<dbReference type="EMBL" id="JAFLVX010000038">
    <property type="protein sequence ID" value="MBO0477877.1"/>
    <property type="molecule type" value="Genomic_DNA"/>
</dbReference>
<comment type="caution">
    <text evidence="1">The sequence shown here is derived from an EMBL/GenBank/DDBJ whole genome shotgun (WGS) entry which is preliminary data.</text>
</comment>
<name>A0ABS3HVU6_9ENTE</name>
<protein>
    <recommendedName>
        <fullName evidence="3">Phage tail protein</fullName>
    </recommendedName>
</protein>
<organism evidence="1 2">
    <name type="scientific">Candidatus Vagococcus giribetii</name>
    <dbReference type="NCBI Taxonomy" id="2230876"/>
    <lineage>
        <taxon>Bacteria</taxon>
        <taxon>Bacillati</taxon>
        <taxon>Bacillota</taxon>
        <taxon>Bacilli</taxon>
        <taxon>Lactobacillales</taxon>
        <taxon>Enterococcaceae</taxon>
        <taxon>Vagococcus</taxon>
    </lineage>
</organism>
<evidence type="ECO:0000313" key="1">
    <source>
        <dbReference type="EMBL" id="MBO0477877.1"/>
    </source>
</evidence>